<accession>A0AAX6HFU9</accession>
<reference evidence="4" key="2">
    <citation type="submission" date="2023-04" db="EMBL/GenBank/DDBJ databases">
        <authorList>
            <person name="Bruccoleri R.E."/>
            <person name="Oakeley E.J."/>
            <person name="Faust A.-M."/>
            <person name="Dessus-Babus S."/>
            <person name="Altorfer M."/>
            <person name="Burckhardt D."/>
            <person name="Oertli M."/>
            <person name="Naumann U."/>
            <person name="Petersen F."/>
            <person name="Wong J."/>
        </authorList>
    </citation>
    <scope>NUCLEOTIDE SEQUENCE</scope>
    <source>
        <strain evidence="4">GSM-AAB239-AS_SAM_17_03QT</strain>
        <tissue evidence="4">Leaf</tissue>
    </source>
</reference>
<evidence type="ECO:0000259" key="3">
    <source>
        <dbReference type="Pfam" id="PF03763"/>
    </source>
</evidence>
<feature type="region of interest" description="Disordered" evidence="2">
    <location>
        <begin position="72"/>
        <end position="103"/>
    </location>
</feature>
<dbReference type="InterPro" id="IPR005516">
    <property type="entry name" value="Remorin_C"/>
</dbReference>
<comment type="caution">
    <text evidence="4">The sequence shown here is derived from an EMBL/GenBank/DDBJ whole genome shotgun (WGS) entry which is preliminary data.</text>
</comment>
<dbReference type="Proteomes" id="UP001140949">
    <property type="component" value="Unassembled WGS sequence"/>
</dbReference>
<dbReference type="PANTHER" id="PTHR31471">
    <property type="entry name" value="OS02G0116800 PROTEIN"/>
    <property type="match status" value="1"/>
</dbReference>
<gene>
    <name evidence="4" type="ORF">M6B38_314375</name>
</gene>
<name>A0AAX6HFU9_IRIPA</name>
<dbReference type="EMBL" id="JANAVB010009994">
    <property type="protein sequence ID" value="KAJ6839602.1"/>
    <property type="molecule type" value="Genomic_DNA"/>
</dbReference>
<dbReference type="AlphaFoldDB" id="A0AAX6HFU9"/>
<feature type="region of interest" description="Disordered" evidence="2">
    <location>
        <begin position="1"/>
        <end position="33"/>
    </location>
</feature>
<feature type="domain" description="Remorin C-terminal" evidence="3">
    <location>
        <begin position="308"/>
        <end position="400"/>
    </location>
</feature>
<feature type="region of interest" description="Disordered" evidence="2">
    <location>
        <begin position="197"/>
        <end position="254"/>
    </location>
</feature>
<organism evidence="4 5">
    <name type="scientific">Iris pallida</name>
    <name type="common">Sweet iris</name>
    <dbReference type="NCBI Taxonomy" id="29817"/>
    <lineage>
        <taxon>Eukaryota</taxon>
        <taxon>Viridiplantae</taxon>
        <taxon>Streptophyta</taxon>
        <taxon>Embryophyta</taxon>
        <taxon>Tracheophyta</taxon>
        <taxon>Spermatophyta</taxon>
        <taxon>Magnoliopsida</taxon>
        <taxon>Liliopsida</taxon>
        <taxon>Asparagales</taxon>
        <taxon>Iridaceae</taxon>
        <taxon>Iridoideae</taxon>
        <taxon>Irideae</taxon>
        <taxon>Iris</taxon>
    </lineage>
</organism>
<evidence type="ECO:0000313" key="5">
    <source>
        <dbReference type="Proteomes" id="UP001140949"/>
    </source>
</evidence>
<dbReference type="Pfam" id="PF03763">
    <property type="entry name" value="Remorin_C"/>
    <property type="match status" value="1"/>
</dbReference>
<protein>
    <recommendedName>
        <fullName evidence="3">Remorin C-terminal domain-containing protein</fullName>
    </recommendedName>
</protein>
<reference evidence="4" key="1">
    <citation type="journal article" date="2023" name="GigaByte">
        <title>Genome assembly of the bearded iris, Iris pallida Lam.</title>
        <authorList>
            <person name="Bruccoleri R.E."/>
            <person name="Oakeley E.J."/>
            <person name="Faust A.M.E."/>
            <person name="Altorfer M."/>
            <person name="Dessus-Babus S."/>
            <person name="Burckhardt D."/>
            <person name="Oertli M."/>
            <person name="Naumann U."/>
            <person name="Petersen F."/>
            <person name="Wong J."/>
        </authorList>
    </citation>
    <scope>NUCLEOTIDE SEQUENCE</scope>
    <source>
        <strain evidence="4">GSM-AAB239-AS_SAM_17_03QT</strain>
    </source>
</reference>
<dbReference type="PANTHER" id="PTHR31471:SF13">
    <property type="entry name" value="REMORIN FAMILY PROTEIN"/>
    <property type="match status" value="1"/>
</dbReference>
<evidence type="ECO:0000313" key="4">
    <source>
        <dbReference type="EMBL" id="KAJ6839602.1"/>
    </source>
</evidence>
<proteinExistence type="inferred from homology"/>
<keyword evidence="5" id="KW-1185">Reference proteome</keyword>
<sequence>MKKSSAASAANLPGLGTPNYPQKGWSSERVPPPAAAAAASVRRYVLPFNNGKALPSKWEDAEKWIFSPADNNAGRHSVPHSHLHHHHHHHRRPKSKSGPLAPPAYLLSSAAASPSNPCFESGRARGFNAGSSPFLAGILAADRSSCGSASSGVGVGGGGGGGDGGGGGGRSSSAHAEPYILRSASIHGWLDTMIGSSSSLPSSRDEKIDSTQEAGVIISPTVLRKDVATQMSPDGSPRSSPKERPSPSPSRPLAHPIEELESHFSKLEVRDVQVDDRVTVTRWSKKHIARSRRSTNITEWKKKTVEAKDSSSRWEVAETAKSISKYKREEAKITAWENLQKAKAEAAIRKLEMKLEKKRFSSMEKILNKLRSAQSKAKERRSAVTANQAEQVVGVTKKAKTGQISALSGCFMCHAS</sequence>
<evidence type="ECO:0000256" key="1">
    <source>
        <dbReference type="ARBA" id="ARBA00005711"/>
    </source>
</evidence>
<evidence type="ECO:0000256" key="2">
    <source>
        <dbReference type="SAM" id="MobiDB-lite"/>
    </source>
</evidence>
<feature type="compositionally biased region" description="Basic residues" evidence="2">
    <location>
        <begin position="77"/>
        <end position="95"/>
    </location>
</feature>
<comment type="similarity">
    <text evidence="1">Belongs to the remorin family.</text>
</comment>